<organism evidence="1 2">
    <name type="scientific">Shiella aurantiaca</name>
    <dbReference type="NCBI Taxonomy" id="3058365"/>
    <lineage>
        <taxon>Bacteria</taxon>
        <taxon>Pseudomonadati</taxon>
        <taxon>Bacteroidota</taxon>
        <taxon>Cytophagia</taxon>
        <taxon>Cytophagales</taxon>
        <taxon>Shiellaceae</taxon>
        <taxon>Shiella</taxon>
    </lineage>
</organism>
<keyword evidence="2" id="KW-1185">Reference proteome</keyword>
<comment type="caution">
    <text evidence="1">The sequence shown here is derived from an EMBL/GenBank/DDBJ whole genome shotgun (WGS) entry which is preliminary data.</text>
</comment>
<evidence type="ECO:0000313" key="1">
    <source>
        <dbReference type="EMBL" id="MDN4166955.1"/>
    </source>
</evidence>
<reference evidence="1" key="1">
    <citation type="submission" date="2023-06" db="EMBL/GenBank/DDBJ databases">
        <title>Cytophagales bacterium Strain LB-30, isolated from soil.</title>
        <authorList>
            <person name="Liu B."/>
        </authorList>
    </citation>
    <scope>NUCLEOTIDE SEQUENCE</scope>
    <source>
        <strain evidence="1">LB-30</strain>
    </source>
</reference>
<proteinExistence type="predicted"/>
<gene>
    <name evidence="1" type="ORF">QWY31_15700</name>
</gene>
<name>A0ABT8F983_9BACT</name>
<protein>
    <submittedName>
        <fullName evidence="1">Carboxypeptidase regulatory-like domain-containing protein</fullName>
    </submittedName>
</protein>
<accession>A0ABT8F983</accession>
<dbReference type="EMBL" id="JAUHJS010000009">
    <property type="protein sequence ID" value="MDN4166955.1"/>
    <property type="molecule type" value="Genomic_DNA"/>
</dbReference>
<dbReference type="Proteomes" id="UP001168552">
    <property type="component" value="Unassembled WGS sequence"/>
</dbReference>
<dbReference type="RefSeq" id="WP_320005493.1">
    <property type="nucleotide sequence ID" value="NZ_JAUHJS010000009.1"/>
</dbReference>
<evidence type="ECO:0000313" key="2">
    <source>
        <dbReference type="Proteomes" id="UP001168552"/>
    </source>
</evidence>
<sequence length="116" mass="13323">MKKYTILLFPLLFTTLVLGHQLIKTSLKFTVRDTLGNLVEGASVRLYATLEDYQKEINPVNEEAITNAKGEVIIRELESKAYFVWVEKEEMNNMGLANQTDTLQAYRLNKLTIIIE</sequence>